<dbReference type="Pfam" id="PF13180">
    <property type="entry name" value="PDZ_2"/>
    <property type="match status" value="1"/>
</dbReference>
<evidence type="ECO:0000256" key="3">
    <source>
        <dbReference type="ARBA" id="ARBA00022670"/>
    </source>
</evidence>
<evidence type="ECO:0000256" key="1">
    <source>
        <dbReference type="ARBA" id="ARBA00004418"/>
    </source>
</evidence>
<dbReference type="EMBL" id="CP004387">
    <property type="protein sequence ID" value="AJD47284.1"/>
    <property type="molecule type" value="Genomic_DNA"/>
</dbReference>
<dbReference type="PRINTS" id="PR00834">
    <property type="entry name" value="PROTEASES2C"/>
</dbReference>
<keyword evidence="3 12" id="KW-0645">Protease</keyword>
<evidence type="ECO:0000256" key="8">
    <source>
        <dbReference type="ARBA" id="ARBA00022825"/>
    </source>
</evidence>
<keyword evidence="8" id="KW-0720">Serine protease</keyword>
<dbReference type="HOGENOM" id="CLU_020120_1_1_6"/>
<reference evidence="12 13" key="1">
    <citation type="journal article" date="2012" name="J. Bacteriol.">
        <title>Genome sequence of an alkane-degrading bacterium, Alcanivorax pacificus type strain W11-5, isolated from deep sea sediment.</title>
        <authorList>
            <person name="Lai Q."/>
            <person name="Shao Z."/>
        </authorList>
    </citation>
    <scope>NUCLEOTIDE SEQUENCE [LARGE SCALE GENOMIC DNA]</scope>
    <source>
        <strain evidence="12 13">W11-5</strain>
    </source>
</reference>
<dbReference type="RefSeq" id="WP_008738381.1">
    <property type="nucleotide sequence ID" value="NZ_CP004387.1"/>
</dbReference>
<feature type="domain" description="PDZ" evidence="11">
    <location>
        <begin position="359"/>
        <end position="438"/>
    </location>
</feature>
<dbReference type="NCBIfam" id="TIGR02037">
    <property type="entry name" value="degP_htrA_DO"/>
    <property type="match status" value="1"/>
</dbReference>
<evidence type="ECO:0000313" key="13">
    <source>
        <dbReference type="Proteomes" id="UP000006764"/>
    </source>
</evidence>
<feature type="active site" description="Charge relay system" evidence="9">
    <location>
        <position position="145"/>
    </location>
</feature>
<keyword evidence="4" id="KW-0732">Signal</keyword>
<evidence type="ECO:0000256" key="2">
    <source>
        <dbReference type="ARBA" id="ARBA00010541"/>
    </source>
</evidence>
<dbReference type="InterPro" id="IPR001478">
    <property type="entry name" value="PDZ"/>
</dbReference>
<dbReference type="Gene3D" id="2.40.10.120">
    <property type="match status" value="1"/>
</dbReference>
<dbReference type="SUPFAM" id="SSF50156">
    <property type="entry name" value="PDZ domain-like"/>
    <property type="match status" value="2"/>
</dbReference>
<keyword evidence="13" id="KW-1185">Reference proteome</keyword>
<keyword evidence="7" id="KW-0378">Hydrolase</keyword>
<comment type="similarity">
    <text evidence="2">Belongs to the peptidase S1C family.</text>
</comment>
<dbReference type="GO" id="GO:0042597">
    <property type="term" value="C:periplasmic space"/>
    <property type="evidence" value="ECO:0007669"/>
    <property type="project" value="UniProtKB-SubCell"/>
</dbReference>
<feature type="domain" description="PDZ" evidence="11">
    <location>
        <begin position="258"/>
        <end position="354"/>
    </location>
</feature>
<dbReference type="InterPro" id="IPR009003">
    <property type="entry name" value="Peptidase_S1_PA"/>
</dbReference>
<gene>
    <name evidence="12" type="ORF">S7S_04310</name>
</gene>
<feature type="binding site" evidence="10">
    <location>
        <begin position="217"/>
        <end position="219"/>
    </location>
    <ligand>
        <name>substrate</name>
    </ligand>
</feature>
<dbReference type="Proteomes" id="UP000006764">
    <property type="component" value="Chromosome"/>
</dbReference>
<dbReference type="InterPro" id="IPR036034">
    <property type="entry name" value="PDZ_sf"/>
</dbReference>
<dbReference type="InterPro" id="IPR041489">
    <property type="entry name" value="PDZ_6"/>
</dbReference>
<dbReference type="PANTHER" id="PTHR22939:SF129">
    <property type="entry name" value="SERINE PROTEASE HTRA2, MITOCHONDRIAL"/>
    <property type="match status" value="1"/>
</dbReference>
<dbReference type="GO" id="GO:0006508">
    <property type="term" value="P:proteolysis"/>
    <property type="evidence" value="ECO:0007669"/>
    <property type="project" value="UniProtKB-KW"/>
</dbReference>
<dbReference type="KEGG" id="apac:S7S_04310"/>
<feature type="active site" description="Charge relay system" evidence="9">
    <location>
        <position position="115"/>
    </location>
</feature>
<evidence type="ECO:0000256" key="6">
    <source>
        <dbReference type="ARBA" id="ARBA00022764"/>
    </source>
</evidence>
<evidence type="ECO:0000259" key="11">
    <source>
        <dbReference type="PROSITE" id="PS50106"/>
    </source>
</evidence>
<keyword evidence="6" id="KW-0574">Periplasm</keyword>
<feature type="binding site" evidence="10">
    <location>
        <begin position="235"/>
        <end position="239"/>
    </location>
    <ligand>
        <name>substrate</name>
    </ligand>
</feature>
<dbReference type="InterPro" id="IPR011782">
    <property type="entry name" value="Pept_S1C_Do"/>
</dbReference>
<protein>
    <submittedName>
        <fullName evidence="12">Serine protease</fullName>
    </submittedName>
</protein>
<dbReference type="Pfam" id="PF17820">
    <property type="entry name" value="PDZ_6"/>
    <property type="match status" value="1"/>
</dbReference>
<dbReference type="Gene3D" id="2.30.42.10">
    <property type="match status" value="2"/>
</dbReference>
<feature type="binding site" evidence="10">
    <location>
        <position position="145"/>
    </location>
    <ligand>
        <name>substrate</name>
    </ligand>
</feature>
<dbReference type="Pfam" id="PF13365">
    <property type="entry name" value="Trypsin_2"/>
    <property type="match status" value="1"/>
</dbReference>
<dbReference type="AlphaFoldDB" id="A0A0B4XGP6"/>
<feature type="binding site" evidence="10">
    <location>
        <position position="115"/>
    </location>
    <ligand>
        <name>substrate</name>
    </ligand>
</feature>
<name>A0A0B4XGP6_9GAMM</name>
<organism evidence="12 13">
    <name type="scientific">Isoalcanivorax pacificus W11-5</name>
    <dbReference type="NCBI Taxonomy" id="391936"/>
    <lineage>
        <taxon>Bacteria</taxon>
        <taxon>Pseudomonadati</taxon>
        <taxon>Pseudomonadota</taxon>
        <taxon>Gammaproteobacteria</taxon>
        <taxon>Oceanospirillales</taxon>
        <taxon>Alcanivoracaceae</taxon>
        <taxon>Isoalcanivorax</taxon>
    </lineage>
</organism>
<proteinExistence type="inferred from homology"/>
<evidence type="ECO:0000313" key="12">
    <source>
        <dbReference type="EMBL" id="AJD47284.1"/>
    </source>
</evidence>
<dbReference type="SUPFAM" id="SSF50494">
    <property type="entry name" value="Trypsin-like serine proteases"/>
    <property type="match status" value="1"/>
</dbReference>
<dbReference type="GO" id="GO:0004252">
    <property type="term" value="F:serine-type endopeptidase activity"/>
    <property type="evidence" value="ECO:0007669"/>
    <property type="project" value="InterPro"/>
</dbReference>
<dbReference type="CDD" id="cd10839">
    <property type="entry name" value="cpPDZ1_DegP-like"/>
    <property type="match status" value="1"/>
</dbReference>
<dbReference type="PROSITE" id="PS50106">
    <property type="entry name" value="PDZ"/>
    <property type="match status" value="2"/>
</dbReference>
<keyword evidence="5" id="KW-0677">Repeat</keyword>
<sequence length="463" mass="49047">MQAIRFRRLPVPAFLILLGMLLALPAQAVLPRIIGDGQELPSLAPMLEEVSPAVVNIATFARVRAHQNPLMQDPFFRRFFNLPDQPGQMPERRTASAGSGVIVDAKNGYVLTNAHVVRNADEVEVTLVDGRTMKAEVVGTDSGVDLAVLKVEADNLVEIKIADSTTLRVGDFVIAIGNPFGLGQTVTSGIVSALGRTGLRIDGYENFIQTDASINPGNSGGALVNLRGELVGINTAIIAPAGGNIGIGFAIPTEMAGNVMMQLIENGEVRRGVLGVTVQDLGPELAEAFDVEQKSGVVVSQVLDNSAASEAGLQPGDIVTAVDGKPITRAADLRNRVGLSPVGEQVRLDIVRDGKSRQVVAVIRETGGQTADGNAVSEHLRGASIRDLRDGEVDYASKGVLVEDVEDGSAAWRAGLRRGDVIINANRKDVENVDQLRAAVPDQDAALLLRLNRSGGMFFVVLR</sequence>
<comment type="subcellular location">
    <subcellularLocation>
        <location evidence="1">Periplasm</location>
    </subcellularLocation>
</comment>
<feature type="active site" description="Charge relay system" evidence="9">
    <location>
        <position position="219"/>
    </location>
</feature>
<dbReference type="SMART" id="SM00228">
    <property type="entry name" value="PDZ"/>
    <property type="match status" value="2"/>
</dbReference>
<accession>A0A0B4XGP6</accession>
<evidence type="ECO:0000256" key="4">
    <source>
        <dbReference type="ARBA" id="ARBA00022729"/>
    </source>
</evidence>
<dbReference type="FunFam" id="2.40.10.10:FF:000001">
    <property type="entry name" value="Periplasmic serine protease DegS"/>
    <property type="match status" value="1"/>
</dbReference>
<dbReference type="PANTHER" id="PTHR22939">
    <property type="entry name" value="SERINE PROTEASE FAMILY S1C HTRA-RELATED"/>
    <property type="match status" value="1"/>
</dbReference>
<evidence type="ECO:0000256" key="10">
    <source>
        <dbReference type="PIRSR" id="PIRSR611782-2"/>
    </source>
</evidence>
<dbReference type="InterPro" id="IPR001940">
    <property type="entry name" value="Peptidase_S1C"/>
</dbReference>
<dbReference type="STRING" id="391936.S7S_04310"/>
<evidence type="ECO:0000256" key="9">
    <source>
        <dbReference type="PIRSR" id="PIRSR611782-1"/>
    </source>
</evidence>
<evidence type="ECO:0000256" key="7">
    <source>
        <dbReference type="ARBA" id="ARBA00022801"/>
    </source>
</evidence>
<evidence type="ECO:0000256" key="5">
    <source>
        <dbReference type="ARBA" id="ARBA00022737"/>
    </source>
</evidence>